<name>A0A813TGU7_9BILA</name>
<evidence type="ECO:0000256" key="5">
    <source>
        <dbReference type="ARBA" id="ARBA00022475"/>
    </source>
</evidence>
<evidence type="ECO:0000256" key="11">
    <source>
        <dbReference type="ARBA" id="ARBA00023136"/>
    </source>
</evidence>
<dbReference type="InterPro" id="IPR002048">
    <property type="entry name" value="EF_hand_dom"/>
</dbReference>
<keyword evidence="11 20" id="KW-0472">Membrane</keyword>
<dbReference type="Gene3D" id="1.10.238.10">
    <property type="entry name" value="EF-hand"/>
    <property type="match status" value="1"/>
</dbReference>
<keyword evidence="17" id="KW-0479">Metal-binding</keyword>
<feature type="region of interest" description="Disordered" evidence="19">
    <location>
        <begin position="773"/>
        <end position="808"/>
    </location>
</feature>
<dbReference type="InterPro" id="IPR011992">
    <property type="entry name" value="EF-hand-dom_pair"/>
</dbReference>
<feature type="compositionally biased region" description="Acidic residues" evidence="19">
    <location>
        <begin position="670"/>
        <end position="682"/>
    </location>
</feature>
<dbReference type="SUPFAM" id="SSF81324">
    <property type="entry name" value="Voltage-gated potassium channels"/>
    <property type="match status" value="1"/>
</dbReference>
<keyword evidence="23" id="KW-1185">Reference proteome</keyword>
<keyword evidence="17" id="KW-0109">Calcium transport</keyword>
<dbReference type="EMBL" id="CAJNOC010000885">
    <property type="protein sequence ID" value="CAF0813690.1"/>
    <property type="molecule type" value="Genomic_DNA"/>
</dbReference>
<organism evidence="22 23">
    <name type="scientific">Brachionus calyciflorus</name>
    <dbReference type="NCBI Taxonomy" id="104777"/>
    <lineage>
        <taxon>Eukaryota</taxon>
        <taxon>Metazoa</taxon>
        <taxon>Spiralia</taxon>
        <taxon>Gnathifera</taxon>
        <taxon>Rotifera</taxon>
        <taxon>Eurotatoria</taxon>
        <taxon>Monogononta</taxon>
        <taxon>Pseudotrocha</taxon>
        <taxon>Ploima</taxon>
        <taxon>Brachionidae</taxon>
        <taxon>Brachionus</taxon>
    </lineage>
</organism>
<feature type="disulfide bond" evidence="18">
    <location>
        <begin position="182"/>
        <end position="197"/>
    </location>
</feature>
<keyword evidence="17" id="KW-0106">Calcium</keyword>
<feature type="region of interest" description="Disordered" evidence="19">
    <location>
        <begin position="653"/>
        <end position="686"/>
    </location>
</feature>
<keyword evidence="9" id="KW-0175">Coiled coil</keyword>
<feature type="transmembrane region" description="Helical" evidence="20">
    <location>
        <begin position="78"/>
        <end position="103"/>
    </location>
</feature>
<dbReference type="Gene3D" id="1.10.287.70">
    <property type="match status" value="1"/>
</dbReference>
<proteinExistence type="inferred from homology"/>
<evidence type="ECO:0000256" key="9">
    <source>
        <dbReference type="ARBA" id="ARBA00023054"/>
    </source>
</evidence>
<protein>
    <recommendedName>
        <fullName evidence="21">EF-hand domain-containing protein</fullName>
    </recommendedName>
</protein>
<evidence type="ECO:0000256" key="20">
    <source>
        <dbReference type="SAM" id="Phobius"/>
    </source>
</evidence>
<reference evidence="22" key="1">
    <citation type="submission" date="2021-02" db="EMBL/GenBank/DDBJ databases">
        <authorList>
            <person name="Nowell W R."/>
        </authorList>
    </citation>
    <scope>NUCLEOTIDE SEQUENCE</scope>
    <source>
        <strain evidence="22">Ploen Becks lab</strain>
    </source>
</reference>
<dbReference type="GO" id="GO:0005262">
    <property type="term" value="F:calcium channel activity"/>
    <property type="evidence" value="ECO:0007669"/>
    <property type="project" value="UniProtKB-KW"/>
</dbReference>
<keyword evidence="16" id="KW-0968">Cytoplasmic vesicle</keyword>
<feature type="transmembrane region" description="Helical" evidence="20">
    <location>
        <begin position="419"/>
        <end position="438"/>
    </location>
</feature>
<dbReference type="GO" id="GO:0050982">
    <property type="term" value="P:detection of mechanical stimulus"/>
    <property type="evidence" value="ECO:0007669"/>
    <property type="project" value="TreeGrafter"/>
</dbReference>
<keyword evidence="7 20" id="KW-0812">Transmembrane</keyword>
<dbReference type="GO" id="GO:0005509">
    <property type="term" value="F:calcium ion binding"/>
    <property type="evidence" value="ECO:0007669"/>
    <property type="project" value="InterPro"/>
</dbReference>
<dbReference type="PANTHER" id="PTHR10877">
    <property type="entry name" value="POLYCYSTIN FAMILY MEMBER"/>
    <property type="match status" value="1"/>
</dbReference>
<dbReference type="Pfam" id="PF20519">
    <property type="entry name" value="Polycystin_dom"/>
    <property type="match status" value="1"/>
</dbReference>
<sequence>MVSNKELESRPVSSISEHNNMAFDGNVMNSQTCLQSDSKKEKKQSIIGRILNTLWATRQTQDTKEDSDLLIKTTLKELIIYIVFLVIISIVTFGMTNSINYYYTNVLMNLFLEQPDSNDVKFGDIGSIDDFWSVHTGPILDGLYWEKLYNDENVTKSGFIYFENKLLGVPRLRQLRVRKGSCKVHSLFADRSTIKECYDSYSYFTEDQSPFGAYDQFNSTDGENPFRYNSSEQVKAPIIDGTFATYGRGGFVKKLGTKLDETRDMMKKLEENFWIDRGTRAVFLDFTIYNANINLFCQVRLTTEFPPTGGAFPSSTFRTVKLIRYVTPMDYFVLACEILCVIFILYYSIEEILEIRIHKLKYFKEVWNVLDVVILLICYVCIGFNIYRMIEVNSVLKSLLENTNQYPEFDSLSYWQNQFNNAIAITAFLCWIKFFKYISFNKTMTQLSSTLGRCAKDIAGFAVMFYIVFFAYAQLGYLLFGATVEDYSTFTNTLFTLFRIILGDFDFVSLESASRYMGPIYFLSYVFFVFFVLLNMFLAIINDTYSDVKSDIAEQKSDFELGQYFKRGYDKILSKMHIKKDKIADIQKAMEVADADGNSVLNFDEWRVELRKRGYADAEIEAYFSKYDQDGDRNLSAEEQKIMKDDLKNQTKKIDSDMADIKREATMSPDESDEEDNDEDDELSRKANLVSHNEFNILTCRVDTMEASIGNIVNRIDSVLSKLEFIEQAKLKRREAMARILDKLNDANNIQDEAKRAQIQKMIQQELEKWDEPLSVTPSGGLASRAVSPPSYSPNNFEIRHKSPYRQQ</sequence>
<dbReference type="InterPro" id="IPR027359">
    <property type="entry name" value="Volt_channel_dom_sf"/>
</dbReference>
<evidence type="ECO:0000256" key="6">
    <source>
        <dbReference type="ARBA" id="ARBA00022673"/>
    </source>
</evidence>
<keyword evidence="10 17" id="KW-0406">Ion transport</keyword>
<dbReference type="Gene3D" id="1.20.120.350">
    <property type="entry name" value="Voltage-gated potassium channels. Chain C"/>
    <property type="match status" value="1"/>
</dbReference>
<dbReference type="InterPro" id="IPR003915">
    <property type="entry name" value="PKD_2"/>
</dbReference>
<feature type="binding site" evidence="17">
    <location>
        <position position="630"/>
    </location>
    <ligand>
        <name>Ca(2+)</name>
        <dbReference type="ChEBI" id="CHEBI:29108"/>
        <label>2</label>
    </ligand>
</feature>
<evidence type="ECO:0000256" key="15">
    <source>
        <dbReference type="ARBA" id="ARBA00023303"/>
    </source>
</evidence>
<dbReference type="OrthoDB" id="444119at2759"/>
<dbReference type="GO" id="GO:0031410">
    <property type="term" value="C:cytoplasmic vesicle"/>
    <property type="evidence" value="ECO:0007669"/>
    <property type="project" value="UniProtKB-SubCell"/>
</dbReference>
<dbReference type="PRINTS" id="PR01433">
    <property type="entry name" value="POLYCYSTIN2"/>
</dbReference>
<evidence type="ECO:0000256" key="17">
    <source>
        <dbReference type="PIRSR" id="PIRSR603915-1"/>
    </source>
</evidence>
<keyword evidence="6 17" id="KW-0107">Calcium channel</keyword>
<feature type="binding site" evidence="17">
    <location>
        <position position="639"/>
    </location>
    <ligand>
        <name>Ca(2+)</name>
        <dbReference type="ChEBI" id="CHEBI:29108"/>
        <label>2</label>
    </ligand>
</feature>
<evidence type="ECO:0000256" key="1">
    <source>
        <dbReference type="ARBA" id="ARBA00004272"/>
    </source>
</evidence>
<evidence type="ECO:0000313" key="22">
    <source>
        <dbReference type="EMBL" id="CAF0813690.1"/>
    </source>
</evidence>
<evidence type="ECO:0000256" key="7">
    <source>
        <dbReference type="ARBA" id="ARBA00022692"/>
    </source>
</evidence>
<dbReference type="GO" id="GO:0060170">
    <property type="term" value="C:ciliary membrane"/>
    <property type="evidence" value="ECO:0007669"/>
    <property type="project" value="UniProtKB-SubCell"/>
</dbReference>
<feature type="transmembrane region" description="Helical" evidence="20">
    <location>
        <begin position="369"/>
        <end position="390"/>
    </location>
</feature>
<feature type="transmembrane region" description="Helical" evidence="20">
    <location>
        <begin position="458"/>
        <end position="481"/>
    </location>
</feature>
<evidence type="ECO:0000256" key="19">
    <source>
        <dbReference type="SAM" id="MobiDB-lite"/>
    </source>
</evidence>
<evidence type="ECO:0000256" key="16">
    <source>
        <dbReference type="ARBA" id="ARBA00023329"/>
    </source>
</evidence>
<dbReference type="Pfam" id="PF08016">
    <property type="entry name" value="PKD_channel"/>
    <property type="match status" value="1"/>
</dbReference>
<dbReference type="PANTHER" id="PTHR10877:SF183">
    <property type="entry name" value="AT14535P-RELATED"/>
    <property type="match status" value="1"/>
</dbReference>
<feature type="domain" description="EF-hand" evidence="21">
    <location>
        <begin position="581"/>
        <end position="616"/>
    </location>
</feature>
<dbReference type="AlphaFoldDB" id="A0A813TGU7"/>
<feature type="transmembrane region" description="Helical" evidence="20">
    <location>
        <begin position="331"/>
        <end position="349"/>
    </location>
</feature>
<evidence type="ECO:0000313" key="23">
    <source>
        <dbReference type="Proteomes" id="UP000663879"/>
    </source>
</evidence>
<accession>A0A813TGU7</accession>
<comment type="caution">
    <text evidence="22">The sequence shown here is derived from an EMBL/GenBank/DDBJ whole genome shotgun (WGS) entry which is preliminary data.</text>
</comment>
<dbReference type="SMART" id="SM00054">
    <property type="entry name" value="EFh"/>
    <property type="match status" value="2"/>
</dbReference>
<evidence type="ECO:0000256" key="10">
    <source>
        <dbReference type="ARBA" id="ARBA00023065"/>
    </source>
</evidence>
<keyword evidence="12" id="KW-1015">Disulfide bond</keyword>
<evidence type="ECO:0000259" key="21">
    <source>
        <dbReference type="PROSITE" id="PS50222"/>
    </source>
</evidence>
<dbReference type="FunFam" id="1.10.287.70:FF:000055">
    <property type="entry name" value="Polycystic kidney disease 2-like 1"/>
    <property type="match status" value="1"/>
</dbReference>
<keyword evidence="5" id="KW-1003">Cell membrane</keyword>
<keyword evidence="15 17" id="KW-0407">Ion channel</keyword>
<feature type="binding site" evidence="17">
    <location>
        <position position="632"/>
    </location>
    <ligand>
        <name>Ca(2+)</name>
        <dbReference type="ChEBI" id="CHEBI:29108"/>
        <label>2</label>
    </ligand>
</feature>
<keyword evidence="8 20" id="KW-1133">Transmembrane helix</keyword>
<keyword evidence="13" id="KW-0325">Glycoprotein</keyword>
<dbReference type="InterPro" id="IPR013122">
    <property type="entry name" value="PKD1_2_channel"/>
</dbReference>
<feature type="binding site" evidence="17">
    <location>
        <position position="628"/>
    </location>
    <ligand>
        <name>Ca(2+)</name>
        <dbReference type="ChEBI" id="CHEBI:29108"/>
        <label>2</label>
    </ligand>
</feature>
<dbReference type="InterPro" id="IPR051223">
    <property type="entry name" value="Polycystin"/>
</dbReference>
<keyword evidence="14" id="KW-0966">Cell projection</keyword>
<evidence type="ECO:0000256" key="12">
    <source>
        <dbReference type="ARBA" id="ARBA00023157"/>
    </source>
</evidence>
<evidence type="ECO:0000256" key="4">
    <source>
        <dbReference type="ARBA" id="ARBA00022448"/>
    </source>
</evidence>
<feature type="compositionally biased region" description="Basic and acidic residues" evidence="19">
    <location>
        <begin position="653"/>
        <end position="665"/>
    </location>
</feature>
<feature type="transmembrane region" description="Helical" evidence="20">
    <location>
        <begin position="520"/>
        <end position="541"/>
    </location>
</feature>
<evidence type="ECO:0000256" key="2">
    <source>
        <dbReference type="ARBA" id="ARBA00004541"/>
    </source>
</evidence>
<dbReference type="InterPro" id="IPR046791">
    <property type="entry name" value="Polycystin_dom"/>
</dbReference>
<comment type="subcellular location">
    <subcellularLocation>
        <location evidence="1">Cell projection</location>
        <location evidence="1">Cilium membrane</location>
        <topology evidence="1">Multi-pass membrane protein</topology>
    </subcellularLocation>
    <subcellularLocation>
        <location evidence="2">Cytoplasmic vesicle</location>
    </subcellularLocation>
</comment>
<gene>
    <name evidence="22" type="ORF">OXX778_LOCUS7105</name>
</gene>
<evidence type="ECO:0000256" key="14">
    <source>
        <dbReference type="ARBA" id="ARBA00023273"/>
    </source>
</evidence>
<dbReference type="SUPFAM" id="SSF47473">
    <property type="entry name" value="EF-hand"/>
    <property type="match status" value="1"/>
</dbReference>
<evidence type="ECO:0000256" key="18">
    <source>
        <dbReference type="PIRSR" id="PIRSR603915-2"/>
    </source>
</evidence>
<evidence type="ECO:0000256" key="13">
    <source>
        <dbReference type="ARBA" id="ARBA00023180"/>
    </source>
</evidence>
<dbReference type="PROSITE" id="PS50222">
    <property type="entry name" value="EF_HAND_2"/>
    <property type="match status" value="1"/>
</dbReference>
<keyword evidence="4" id="KW-0813">Transport</keyword>
<comment type="similarity">
    <text evidence="3">Belongs to the polycystin family.</text>
</comment>
<dbReference type="Proteomes" id="UP000663879">
    <property type="component" value="Unassembled WGS sequence"/>
</dbReference>
<dbReference type="Gene3D" id="1.20.5.340">
    <property type="match status" value="1"/>
</dbReference>
<evidence type="ECO:0000256" key="3">
    <source>
        <dbReference type="ARBA" id="ARBA00007200"/>
    </source>
</evidence>
<evidence type="ECO:0000256" key="8">
    <source>
        <dbReference type="ARBA" id="ARBA00022989"/>
    </source>
</evidence>